<evidence type="ECO:0000313" key="2">
    <source>
        <dbReference type="EMBL" id="GAA0156144.1"/>
    </source>
</evidence>
<sequence length="589" mass="65290">MSSSRMNLSSDHSDSPDYPRDTPTNQEFVAESQTATPSEVARQEGVTSACEVIHATKVGLRKKKKKKTLVKMASLPSACEAAKNNTVVGLQAKEKQGKDPTIIKNSLPVSVDQPDLGHLREYFSIPSFVDMRLPSGADQVYRPLVARNVVDGPLSPGGMDERVPKVWVRLEKADRPKFPLTNEISVTLEKLKRVFKTAELPPRSSPSANIPSHPSPVLVQSDPAFFSLTAANLADELPSSSLPSKRPSEGGVSQGKQKQTKASFELSDEPKRSIPPTPFLAFDPLMAFGFYTTEFLSLPYTLPGGQQICKGTPFKNSLQSFHAMRPLLLEGLCEGYYQSPDPLEVYGAMCRHLIQAASAGFELARRADRFEEENKDLKAQAPSEKTASLEEDLTKVREELAESQQINALLNTKNKKLVEDYLGLPKKHEEVTSQQDKLKEESSGFDLQITQLSGYRDAAIAESSRATQVAKRLKDEVKRSEDAGNQHPKELWAAVENFKPSSEFENALSSDVERFKESPEFLDALGANAAYGVCSFVRKYKEKYPGLRSDYEEFQEGYNSSWFAELSLDAPFEDEEDEEQAPLVREAAP</sequence>
<dbReference type="Proteomes" id="UP001454036">
    <property type="component" value="Unassembled WGS sequence"/>
</dbReference>
<evidence type="ECO:0000256" key="1">
    <source>
        <dbReference type="SAM" id="MobiDB-lite"/>
    </source>
</evidence>
<dbReference type="EMBL" id="BAABME010019124">
    <property type="protein sequence ID" value="GAA0156144.1"/>
    <property type="molecule type" value="Genomic_DNA"/>
</dbReference>
<reference evidence="2 3" key="1">
    <citation type="submission" date="2024-01" db="EMBL/GenBank/DDBJ databases">
        <title>The complete chloroplast genome sequence of Lithospermum erythrorhizon: insights into the phylogenetic relationship among Boraginaceae species and the maternal lineages of purple gromwells.</title>
        <authorList>
            <person name="Okada T."/>
            <person name="Watanabe K."/>
        </authorList>
    </citation>
    <scope>NUCLEOTIDE SEQUENCE [LARGE SCALE GENOMIC DNA]</scope>
</reference>
<feature type="compositionally biased region" description="Polar residues" evidence="1">
    <location>
        <begin position="22"/>
        <end position="37"/>
    </location>
</feature>
<feature type="compositionally biased region" description="Basic and acidic residues" evidence="1">
    <location>
        <begin position="11"/>
        <end position="20"/>
    </location>
</feature>
<evidence type="ECO:0000313" key="3">
    <source>
        <dbReference type="Proteomes" id="UP001454036"/>
    </source>
</evidence>
<feature type="region of interest" description="Disordered" evidence="1">
    <location>
        <begin position="237"/>
        <end position="271"/>
    </location>
</feature>
<comment type="caution">
    <text evidence="2">The sequence shown here is derived from an EMBL/GenBank/DDBJ whole genome shotgun (WGS) entry which is preliminary data.</text>
</comment>
<feature type="region of interest" description="Disordered" evidence="1">
    <location>
        <begin position="569"/>
        <end position="589"/>
    </location>
</feature>
<gene>
    <name evidence="2" type="ORF">LIER_38221</name>
</gene>
<organism evidence="2 3">
    <name type="scientific">Lithospermum erythrorhizon</name>
    <name type="common">Purple gromwell</name>
    <name type="synonym">Lithospermum officinale var. erythrorhizon</name>
    <dbReference type="NCBI Taxonomy" id="34254"/>
    <lineage>
        <taxon>Eukaryota</taxon>
        <taxon>Viridiplantae</taxon>
        <taxon>Streptophyta</taxon>
        <taxon>Embryophyta</taxon>
        <taxon>Tracheophyta</taxon>
        <taxon>Spermatophyta</taxon>
        <taxon>Magnoliopsida</taxon>
        <taxon>eudicotyledons</taxon>
        <taxon>Gunneridae</taxon>
        <taxon>Pentapetalae</taxon>
        <taxon>asterids</taxon>
        <taxon>lamiids</taxon>
        <taxon>Boraginales</taxon>
        <taxon>Boraginaceae</taxon>
        <taxon>Boraginoideae</taxon>
        <taxon>Lithospermeae</taxon>
        <taxon>Lithospermum</taxon>
    </lineage>
</organism>
<feature type="compositionally biased region" description="Acidic residues" evidence="1">
    <location>
        <begin position="571"/>
        <end position="580"/>
    </location>
</feature>
<feature type="region of interest" description="Disordered" evidence="1">
    <location>
        <begin position="1"/>
        <end position="47"/>
    </location>
</feature>
<feature type="compositionally biased region" description="Polar residues" evidence="1">
    <location>
        <begin position="1"/>
        <end position="10"/>
    </location>
</feature>
<dbReference type="AlphaFoldDB" id="A0AAV3PXA2"/>
<name>A0AAV3PXA2_LITER</name>
<proteinExistence type="predicted"/>
<protein>
    <submittedName>
        <fullName evidence="2">Uncharacterized protein</fullName>
    </submittedName>
</protein>
<keyword evidence="3" id="KW-1185">Reference proteome</keyword>
<accession>A0AAV3PXA2</accession>